<feature type="region of interest" description="Disordered" evidence="1">
    <location>
        <begin position="439"/>
        <end position="479"/>
    </location>
</feature>
<dbReference type="InterPro" id="IPR011042">
    <property type="entry name" value="6-blade_b-propeller_TolB-like"/>
</dbReference>
<evidence type="ECO:0000313" key="3">
    <source>
        <dbReference type="EMBL" id="QLL29738.1"/>
    </source>
</evidence>
<organism evidence="3 4">
    <name type="scientific">Thermosynechococcus sichuanensis E542</name>
    <dbReference type="NCBI Taxonomy" id="2016101"/>
    <lineage>
        <taxon>Bacteria</taxon>
        <taxon>Bacillati</taxon>
        <taxon>Cyanobacteriota</taxon>
        <taxon>Cyanophyceae</taxon>
        <taxon>Acaryochloridales</taxon>
        <taxon>Thermosynechococcaceae</taxon>
        <taxon>Thermosynechococcus</taxon>
        <taxon>Thermosynechococcus sichuanensis</taxon>
    </lineage>
</organism>
<evidence type="ECO:0000313" key="4">
    <source>
        <dbReference type="Proteomes" id="UP000261812"/>
    </source>
</evidence>
<protein>
    <submittedName>
        <fullName evidence="3">Uncharacterized protein</fullName>
    </submittedName>
</protein>
<sequence>MRPHSFPQPLDRAALGVCFVAVVFTLLLLWGGDRTQAQVRDFTWQNRDVGADDRAFILAFNRLMDWASVAEHLKIEPPLEGKASWSGRRFAYTLTQPIPYGQTFKVSLEDAVSVPQGKPIKPFQGQFRSRDRVLVYLGSGVEEGRLILYNLTLQQKTFLSPPNLRVFDFQPYPAGDRILFSAGERGEQMGFDPQLYTVTTGLYFNAPETPRRQPRPVGEIALILDNSEYQNLRFQLANDGSKIVVQRVNRLQPADSSLWLLDENFQPRRLNQAAAGDFRIAPDNQHLIIAQGQGLAIVPLEPGNGKSDFDFLPQYGMVLDFSRDGRQVAAVKFNPNFSRSLYVVDIFGEHRELLTINGSIIAGQFDPKGEFLYAILTRIEGEGEGNYREVPYLALFDLKTKELFKLKDFDPQQELYLSLAPDGRTLAVDYVEGREIPDEVDNSDLYSETAPLNPSPSALAELPTDPQVSPPPPPQLPPQQHQIWLFPLELNQDKIVVGMPEPLAPGLQARWLP</sequence>
<dbReference type="Proteomes" id="UP000261812">
    <property type="component" value="Chromosome"/>
</dbReference>
<keyword evidence="2" id="KW-0472">Membrane</keyword>
<feature type="compositionally biased region" description="Pro residues" evidence="1">
    <location>
        <begin position="468"/>
        <end position="477"/>
    </location>
</feature>
<keyword evidence="2" id="KW-1133">Transmembrane helix</keyword>
<accession>A0A7D6JJM9</accession>
<reference evidence="4" key="1">
    <citation type="submission" date="2018-09" db="EMBL/GenBank/DDBJ databases">
        <title>Complete genome sequence of thermophilic cyanobacteria strain Thermosynechococcus elongatus PKUAC-SCTE542.</title>
        <authorList>
            <person name="Liang Y."/>
            <person name="Tang J."/>
            <person name="Daroch M."/>
        </authorList>
    </citation>
    <scope>NUCLEOTIDE SEQUENCE [LARGE SCALE GENOMIC DNA]</scope>
    <source>
        <strain evidence="4">E542</strain>
    </source>
</reference>
<evidence type="ECO:0000256" key="1">
    <source>
        <dbReference type="SAM" id="MobiDB-lite"/>
    </source>
</evidence>
<keyword evidence="4" id="KW-1185">Reference proteome</keyword>
<dbReference type="EMBL" id="CP032152">
    <property type="protein sequence ID" value="QLL29738.1"/>
    <property type="molecule type" value="Genomic_DNA"/>
</dbReference>
<proteinExistence type="predicted"/>
<feature type="transmembrane region" description="Helical" evidence="2">
    <location>
        <begin position="12"/>
        <end position="32"/>
    </location>
</feature>
<dbReference type="KEGG" id="tsq:D3A95_02180"/>
<keyword evidence="2" id="KW-0812">Transmembrane</keyword>
<feature type="compositionally biased region" description="Polar residues" evidence="1">
    <location>
        <begin position="444"/>
        <end position="456"/>
    </location>
</feature>
<gene>
    <name evidence="3" type="ORF">D3A95_02180</name>
</gene>
<dbReference type="Gene3D" id="2.120.10.30">
    <property type="entry name" value="TolB, C-terminal domain"/>
    <property type="match status" value="1"/>
</dbReference>
<dbReference type="SUPFAM" id="SSF82171">
    <property type="entry name" value="DPP6 N-terminal domain-like"/>
    <property type="match status" value="2"/>
</dbReference>
<dbReference type="AlphaFoldDB" id="A0A7D6JJM9"/>
<name>A0A7D6JJM9_9CYAN</name>
<evidence type="ECO:0000256" key="2">
    <source>
        <dbReference type="SAM" id="Phobius"/>
    </source>
</evidence>